<dbReference type="STRING" id="1965070.A0A443Q7X0"/>
<dbReference type="Proteomes" id="UP000285301">
    <property type="component" value="Unassembled WGS sequence"/>
</dbReference>
<dbReference type="GO" id="GO:0015074">
    <property type="term" value="P:DNA integration"/>
    <property type="evidence" value="ECO:0007669"/>
    <property type="project" value="InterPro"/>
</dbReference>
<dbReference type="InterPro" id="IPR001584">
    <property type="entry name" value="Integrase_cat-core"/>
</dbReference>
<reference evidence="2 3" key="1">
    <citation type="journal article" date="2018" name="Gigascience">
        <title>Genomes of trombidid mites reveal novel predicted allergens and laterally-transferred genes associated with secondary metabolism.</title>
        <authorList>
            <person name="Dong X."/>
            <person name="Chaisiri K."/>
            <person name="Xia D."/>
            <person name="Armstrong S.D."/>
            <person name="Fang Y."/>
            <person name="Donnelly M.J."/>
            <person name="Kadowaki T."/>
            <person name="McGarry J.W."/>
            <person name="Darby A.C."/>
            <person name="Makepeace B.L."/>
        </authorList>
    </citation>
    <scope>NUCLEOTIDE SEQUENCE [LARGE SCALE GENOMIC DNA]</scope>
    <source>
        <strain evidence="2">UoL-WK</strain>
    </source>
</reference>
<dbReference type="InterPro" id="IPR012337">
    <property type="entry name" value="RNaseH-like_sf"/>
</dbReference>
<gene>
    <name evidence="2" type="ORF">B4U79_19225</name>
</gene>
<dbReference type="EMBL" id="NCKU01016837">
    <property type="protein sequence ID" value="RWR99112.1"/>
    <property type="molecule type" value="Genomic_DNA"/>
</dbReference>
<accession>A0A443Q7X0</accession>
<evidence type="ECO:0000313" key="3">
    <source>
        <dbReference type="Proteomes" id="UP000285301"/>
    </source>
</evidence>
<organism evidence="2 3">
    <name type="scientific">Dinothrombium tinctorium</name>
    <dbReference type="NCBI Taxonomy" id="1965070"/>
    <lineage>
        <taxon>Eukaryota</taxon>
        <taxon>Metazoa</taxon>
        <taxon>Ecdysozoa</taxon>
        <taxon>Arthropoda</taxon>
        <taxon>Chelicerata</taxon>
        <taxon>Arachnida</taxon>
        <taxon>Acari</taxon>
        <taxon>Acariformes</taxon>
        <taxon>Trombidiformes</taxon>
        <taxon>Prostigmata</taxon>
        <taxon>Anystina</taxon>
        <taxon>Parasitengona</taxon>
        <taxon>Trombidioidea</taxon>
        <taxon>Trombidiidae</taxon>
        <taxon>Dinothrombium</taxon>
    </lineage>
</organism>
<name>A0A443Q7X0_9ACAR</name>
<keyword evidence="3" id="KW-1185">Reference proteome</keyword>
<dbReference type="OrthoDB" id="6496015at2759"/>
<dbReference type="InterPro" id="IPR036397">
    <property type="entry name" value="RNaseH_sf"/>
</dbReference>
<dbReference type="SUPFAM" id="SSF53098">
    <property type="entry name" value="Ribonuclease H-like"/>
    <property type="match status" value="1"/>
</dbReference>
<protein>
    <recommendedName>
        <fullName evidence="1">Integrase catalytic domain-containing protein</fullName>
    </recommendedName>
</protein>
<sequence length="51" mass="5997">DLLKARNVPHRISSIYHPEANGQAERTIRTIKEILTAIVNQKKQKWEKYLP</sequence>
<evidence type="ECO:0000259" key="1">
    <source>
        <dbReference type="PROSITE" id="PS50994"/>
    </source>
</evidence>
<dbReference type="AlphaFoldDB" id="A0A443Q7X0"/>
<comment type="caution">
    <text evidence="2">The sequence shown here is derived from an EMBL/GenBank/DDBJ whole genome shotgun (WGS) entry which is preliminary data.</text>
</comment>
<feature type="non-terminal residue" evidence="2">
    <location>
        <position position="51"/>
    </location>
</feature>
<evidence type="ECO:0000313" key="2">
    <source>
        <dbReference type="EMBL" id="RWR99112.1"/>
    </source>
</evidence>
<dbReference type="Gene3D" id="3.30.420.10">
    <property type="entry name" value="Ribonuclease H-like superfamily/Ribonuclease H"/>
    <property type="match status" value="1"/>
</dbReference>
<dbReference type="GO" id="GO:0003676">
    <property type="term" value="F:nucleic acid binding"/>
    <property type="evidence" value="ECO:0007669"/>
    <property type="project" value="InterPro"/>
</dbReference>
<dbReference type="PROSITE" id="PS50994">
    <property type="entry name" value="INTEGRASE"/>
    <property type="match status" value="1"/>
</dbReference>
<feature type="domain" description="Integrase catalytic" evidence="1">
    <location>
        <begin position="1"/>
        <end position="51"/>
    </location>
</feature>
<feature type="non-terminal residue" evidence="2">
    <location>
        <position position="1"/>
    </location>
</feature>
<proteinExistence type="predicted"/>